<dbReference type="InterPro" id="IPR036052">
    <property type="entry name" value="TrpB-like_PALP_sf"/>
</dbReference>
<keyword evidence="6 9" id="KW-0663">Pyridoxal phosphate</keyword>
<feature type="region of interest" description="Disordered" evidence="10">
    <location>
        <begin position="1"/>
        <end position="30"/>
    </location>
</feature>
<protein>
    <recommendedName>
        <fullName evidence="3">cysteine synthase</fullName>
        <ecNumber evidence="3">2.5.1.47</ecNumber>
    </recommendedName>
</protein>
<proteinExistence type="inferred from homology"/>
<evidence type="ECO:0000256" key="4">
    <source>
        <dbReference type="ARBA" id="ARBA00022605"/>
    </source>
</evidence>
<dbReference type="InterPro" id="IPR001926">
    <property type="entry name" value="TrpB-like_PALP"/>
</dbReference>
<evidence type="ECO:0000256" key="7">
    <source>
        <dbReference type="ARBA" id="ARBA00023192"/>
    </source>
</evidence>
<dbReference type="CDD" id="cd01561">
    <property type="entry name" value="CBS_like"/>
    <property type="match status" value="1"/>
</dbReference>
<dbReference type="FunFam" id="3.40.50.1100:FF:000006">
    <property type="entry name" value="Cysteine synthase"/>
    <property type="match status" value="1"/>
</dbReference>
<reference evidence="12 13" key="1">
    <citation type="submission" date="2015-09" db="EMBL/GenBank/DDBJ databases">
        <title>Sorangium comparison.</title>
        <authorList>
            <person name="Zaburannyi N."/>
            <person name="Bunk B."/>
            <person name="Overmann J."/>
            <person name="Mueller R."/>
        </authorList>
    </citation>
    <scope>NUCLEOTIDE SEQUENCE [LARGE SCALE GENOMIC DNA]</scope>
    <source>
        <strain evidence="12 13">So ce26</strain>
    </source>
</reference>
<dbReference type="PANTHER" id="PTHR10314">
    <property type="entry name" value="CYSTATHIONINE BETA-SYNTHASE"/>
    <property type="match status" value="1"/>
</dbReference>
<accession>A0A2L0F254</accession>
<feature type="domain" description="Tryptophan synthase beta chain-like PALP" evidence="11">
    <location>
        <begin position="38"/>
        <end position="345"/>
    </location>
</feature>
<evidence type="ECO:0000256" key="2">
    <source>
        <dbReference type="ARBA" id="ARBA00007103"/>
    </source>
</evidence>
<evidence type="ECO:0000256" key="1">
    <source>
        <dbReference type="ARBA" id="ARBA00001933"/>
    </source>
</evidence>
<dbReference type="RefSeq" id="WP_234022712.1">
    <property type="nucleotide sequence ID" value="NZ_CP012673.1"/>
</dbReference>
<evidence type="ECO:0000256" key="10">
    <source>
        <dbReference type="SAM" id="MobiDB-lite"/>
    </source>
</evidence>
<gene>
    <name evidence="12" type="primary">cysM</name>
    <name evidence="12" type="ORF">SOCE26_070430</name>
</gene>
<dbReference type="GO" id="GO:0004124">
    <property type="term" value="F:cysteine synthase activity"/>
    <property type="evidence" value="ECO:0007669"/>
    <property type="project" value="UniProtKB-EC"/>
</dbReference>
<evidence type="ECO:0000256" key="8">
    <source>
        <dbReference type="ARBA" id="ARBA00047931"/>
    </source>
</evidence>
<dbReference type="InterPro" id="IPR050214">
    <property type="entry name" value="Cys_Synth/Cystath_Beta-Synth"/>
</dbReference>
<evidence type="ECO:0000256" key="9">
    <source>
        <dbReference type="PIRSR" id="PIRSR605856-51"/>
    </source>
</evidence>
<dbReference type="InterPro" id="IPR005856">
    <property type="entry name" value="Cys_synth"/>
</dbReference>
<dbReference type="AlphaFoldDB" id="A0A2L0F254"/>
<evidence type="ECO:0000256" key="5">
    <source>
        <dbReference type="ARBA" id="ARBA00022679"/>
    </source>
</evidence>
<sequence>MSHPDPTASTPGDRGSAAADAGALPPLPSHPRVVESVLDLVGDTPLFEIRRVDAETPRGRVFGKAEQHNPGGSLKDRICLAMIEGAEARGQLRPGQGGDGPRGVVIEPTSGNTGIGLAIVCAAKGYRCILTMPASMSLERRQLLEAYGAEVVLTEPELQMEGAIAKARELAAEIPGALVLSQFDNPDNPRVHAETTAREILHAMADLDAPGRSPGPRQSLRIDAFVAGVGTGGSVSGVGRVLKRARPATRVIAVEPESCATISRGERGPTKIQGLAAGFVPRNYDPSVVDEVRTVSDRAAYDTKAALARQEGLLVGISAGAAVRVALDVARELGPDANVVTVLCDTGERYFSLDEYFR</sequence>
<dbReference type="Gene3D" id="3.40.50.1100">
    <property type="match status" value="2"/>
</dbReference>
<name>A0A2L0F254_SORCE</name>
<dbReference type="NCBIfam" id="TIGR01139">
    <property type="entry name" value="cysK"/>
    <property type="match status" value="1"/>
</dbReference>
<dbReference type="GO" id="GO:0006535">
    <property type="term" value="P:cysteine biosynthetic process from serine"/>
    <property type="evidence" value="ECO:0007669"/>
    <property type="project" value="InterPro"/>
</dbReference>
<keyword evidence="4" id="KW-0028">Amino-acid biosynthesis</keyword>
<organism evidence="12 13">
    <name type="scientific">Sorangium cellulosum</name>
    <name type="common">Polyangium cellulosum</name>
    <dbReference type="NCBI Taxonomy" id="56"/>
    <lineage>
        <taxon>Bacteria</taxon>
        <taxon>Pseudomonadati</taxon>
        <taxon>Myxococcota</taxon>
        <taxon>Polyangia</taxon>
        <taxon>Polyangiales</taxon>
        <taxon>Polyangiaceae</taxon>
        <taxon>Sorangium</taxon>
    </lineage>
</organism>
<evidence type="ECO:0000256" key="3">
    <source>
        <dbReference type="ARBA" id="ARBA00012681"/>
    </source>
</evidence>
<evidence type="ECO:0000259" key="11">
    <source>
        <dbReference type="Pfam" id="PF00291"/>
    </source>
</evidence>
<dbReference type="InterPro" id="IPR005859">
    <property type="entry name" value="CysK"/>
</dbReference>
<dbReference type="EC" id="2.5.1.47" evidence="3"/>
<evidence type="ECO:0000313" key="13">
    <source>
        <dbReference type="Proteomes" id="UP000238348"/>
    </source>
</evidence>
<evidence type="ECO:0000313" key="12">
    <source>
        <dbReference type="EMBL" id="AUX45549.1"/>
    </source>
</evidence>
<dbReference type="SUPFAM" id="SSF53686">
    <property type="entry name" value="Tryptophan synthase beta subunit-like PLP-dependent enzymes"/>
    <property type="match status" value="1"/>
</dbReference>
<keyword evidence="5" id="KW-0808">Transferase</keyword>
<comment type="cofactor">
    <cofactor evidence="1 9">
        <name>pyridoxal 5'-phosphate</name>
        <dbReference type="ChEBI" id="CHEBI:597326"/>
    </cofactor>
</comment>
<dbReference type="EMBL" id="CP012673">
    <property type="protein sequence ID" value="AUX45549.1"/>
    <property type="molecule type" value="Genomic_DNA"/>
</dbReference>
<dbReference type="Pfam" id="PF00291">
    <property type="entry name" value="PALP"/>
    <property type="match status" value="1"/>
</dbReference>
<evidence type="ECO:0000256" key="6">
    <source>
        <dbReference type="ARBA" id="ARBA00022898"/>
    </source>
</evidence>
<dbReference type="Proteomes" id="UP000238348">
    <property type="component" value="Chromosome"/>
</dbReference>
<feature type="compositionally biased region" description="Low complexity" evidence="10">
    <location>
        <begin position="11"/>
        <end position="24"/>
    </location>
</feature>
<feature type="modified residue" description="N6-(pyridoxal phosphate)lysine" evidence="9">
    <location>
        <position position="75"/>
    </location>
</feature>
<keyword evidence="7" id="KW-0198">Cysteine biosynthesis</keyword>
<dbReference type="NCBIfam" id="TIGR01136">
    <property type="entry name" value="cysKM"/>
    <property type="match status" value="1"/>
</dbReference>
<comment type="catalytic activity">
    <reaction evidence="8">
        <text>O-acetyl-L-serine + hydrogen sulfide = L-cysteine + acetate</text>
        <dbReference type="Rhea" id="RHEA:14829"/>
        <dbReference type="ChEBI" id="CHEBI:29919"/>
        <dbReference type="ChEBI" id="CHEBI:30089"/>
        <dbReference type="ChEBI" id="CHEBI:35235"/>
        <dbReference type="ChEBI" id="CHEBI:58340"/>
        <dbReference type="EC" id="2.5.1.47"/>
    </reaction>
</comment>
<comment type="similarity">
    <text evidence="2">Belongs to the cysteine synthase/cystathionine beta-synthase family.</text>
</comment>